<protein>
    <submittedName>
        <fullName evidence="8">Integrase</fullName>
    </submittedName>
</protein>
<dbReference type="PROSITE" id="PS51898">
    <property type="entry name" value="TYR_RECOMBINASE"/>
    <property type="match status" value="1"/>
</dbReference>
<dbReference type="Gene3D" id="1.10.443.10">
    <property type="entry name" value="Intergrase catalytic core"/>
    <property type="match status" value="1"/>
</dbReference>
<accession>A0ABT9WRW4</accession>
<evidence type="ECO:0000313" key="8">
    <source>
        <dbReference type="EMBL" id="MDQ0176046.1"/>
    </source>
</evidence>
<keyword evidence="9" id="KW-1185">Reference proteome</keyword>
<keyword evidence="4" id="KW-0233">DNA recombination</keyword>
<dbReference type="Pfam" id="PF14659">
    <property type="entry name" value="Phage_int_SAM_3"/>
    <property type="match status" value="1"/>
</dbReference>
<proteinExistence type="inferred from homology"/>
<comment type="similarity">
    <text evidence="1">Belongs to the 'phage' integrase family.</text>
</comment>
<dbReference type="InterPro" id="IPR011010">
    <property type="entry name" value="DNA_brk_join_enz"/>
</dbReference>
<sequence>MAYFQKVPAKNKQGYKWKCTEDAPLHPVTGKRRQVTRRADSKKEAQQKVMAAIEEIKKKDRGEINTDLENITVKELFEKWFELIMKRKLKETTFKEYYNAANYRIIPVLGSIRVKDLNTIMLQKYINDLIDEGLSPRYIEYISTIFYGALETARKWKVIQTNPLIDVEKPRPRRIEYITWTLDEMNRFLHLTKLSNLRLFTIVSTATKTGLRRGEILSLKWSDVDFENKTICVERSLVYDKNGFRFTTPKTSSSNRVIKIGDSLIRDFKRWKTNQNEIKMVLRKSYEDHDLIFSTQTGKPIFPRSLTHDFNKAIKVAGVPKIRFHDLRHTHATICLEAGMSLKEVQDRLGHSSIKTTGDVYAHVTDAMKEKTVDLFEKYISK</sequence>
<dbReference type="InterPro" id="IPR004107">
    <property type="entry name" value="Integrase_SAM-like_N"/>
</dbReference>
<evidence type="ECO:0000259" key="7">
    <source>
        <dbReference type="PROSITE" id="PS51900"/>
    </source>
</evidence>
<dbReference type="InterPro" id="IPR013762">
    <property type="entry name" value="Integrase-like_cat_sf"/>
</dbReference>
<dbReference type="PANTHER" id="PTHR30349:SF41">
    <property type="entry name" value="INTEGRASE_RECOMBINASE PROTEIN MJ0367-RELATED"/>
    <property type="match status" value="1"/>
</dbReference>
<dbReference type="PANTHER" id="PTHR30349">
    <property type="entry name" value="PHAGE INTEGRASE-RELATED"/>
    <property type="match status" value="1"/>
</dbReference>
<evidence type="ECO:0000256" key="2">
    <source>
        <dbReference type="ARBA" id="ARBA00022908"/>
    </source>
</evidence>
<organism evidence="8 9">
    <name type="scientific">Bacillus chungangensis</name>
    <dbReference type="NCBI Taxonomy" id="587633"/>
    <lineage>
        <taxon>Bacteria</taxon>
        <taxon>Bacillati</taxon>
        <taxon>Bacillota</taxon>
        <taxon>Bacilli</taxon>
        <taxon>Bacillales</taxon>
        <taxon>Bacillaceae</taxon>
        <taxon>Bacillus</taxon>
    </lineage>
</organism>
<evidence type="ECO:0000313" key="9">
    <source>
        <dbReference type="Proteomes" id="UP001223586"/>
    </source>
</evidence>
<dbReference type="InterPro" id="IPR044068">
    <property type="entry name" value="CB"/>
</dbReference>
<dbReference type="CDD" id="cd01189">
    <property type="entry name" value="INT_ICEBs1_C_like"/>
    <property type="match status" value="1"/>
</dbReference>
<dbReference type="InterPro" id="IPR050090">
    <property type="entry name" value="Tyrosine_recombinase_XerCD"/>
</dbReference>
<evidence type="ECO:0000256" key="4">
    <source>
        <dbReference type="ARBA" id="ARBA00023172"/>
    </source>
</evidence>
<dbReference type="SUPFAM" id="SSF56349">
    <property type="entry name" value="DNA breaking-rejoining enzymes"/>
    <property type="match status" value="1"/>
</dbReference>
<evidence type="ECO:0000256" key="1">
    <source>
        <dbReference type="ARBA" id="ARBA00008857"/>
    </source>
</evidence>
<dbReference type="EMBL" id="JAUSTT010000009">
    <property type="protein sequence ID" value="MDQ0176046.1"/>
    <property type="molecule type" value="Genomic_DNA"/>
</dbReference>
<dbReference type="Proteomes" id="UP001223586">
    <property type="component" value="Unassembled WGS sequence"/>
</dbReference>
<feature type="domain" description="Core-binding (CB)" evidence="7">
    <location>
        <begin position="71"/>
        <end position="154"/>
    </location>
</feature>
<dbReference type="InterPro" id="IPR010998">
    <property type="entry name" value="Integrase_recombinase_N"/>
</dbReference>
<dbReference type="RefSeq" id="WP_307228879.1">
    <property type="nucleotide sequence ID" value="NZ_JAUSTT010000009.1"/>
</dbReference>
<dbReference type="PROSITE" id="PS51900">
    <property type="entry name" value="CB"/>
    <property type="match status" value="1"/>
</dbReference>
<comment type="caution">
    <text evidence="8">The sequence shown here is derived from an EMBL/GenBank/DDBJ whole genome shotgun (WGS) entry which is preliminary data.</text>
</comment>
<dbReference type="Pfam" id="PF00589">
    <property type="entry name" value="Phage_integrase"/>
    <property type="match status" value="1"/>
</dbReference>
<name>A0ABT9WRW4_9BACI</name>
<gene>
    <name evidence="8" type="ORF">J2S08_001882</name>
</gene>
<reference evidence="8 9" key="1">
    <citation type="submission" date="2023-07" db="EMBL/GenBank/DDBJ databases">
        <title>Genomic Encyclopedia of Type Strains, Phase IV (KMG-IV): sequencing the most valuable type-strain genomes for metagenomic binning, comparative biology and taxonomic classification.</title>
        <authorList>
            <person name="Goeker M."/>
        </authorList>
    </citation>
    <scope>NUCLEOTIDE SEQUENCE [LARGE SCALE GENOMIC DNA]</scope>
    <source>
        <strain evidence="8 9">DSM 23837</strain>
    </source>
</reference>
<evidence type="ECO:0000259" key="6">
    <source>
        <dbReference type="PROSITE" id="PS51898"/>
    </source>
</evidence>
<evidence type="ECO:0000256" key="3">
    <source>
        <dbReference type="ARBA" id="ARBA00023125"/>
    </source>
</evidence>
<evidence type="ECO:0000256" key="5">
    <source>
        <dbReference type="PROSITE-ProRule" id="PRU01248"/>
    </source>
</evidence>
<dbReference type="Gene3D" id="1.10.150.130">
    <property type="match status" value="1"/>
</dbReference>
<keyword evidence="3 5" id="KW-0238">DNA-binding</keyword>
<dbReference type="InterPro" id="IPR002104">
    <property type="entry name" value="Integrase_catalytic"/>
</dbReference>
<keyword evidence="2" id="KW-0229">DNA integration</keyword>
<feature type="domain" description="Tyr recombinase" evidence="6">
    <location>
        <begin position="175"/>
        <end position="374"/>
    </location>
</feature>